<comment type="caution">
    <text evidence="1">The sequence shown here is derived from an EMBL/GenBank/DDBJ whole genome shotgun (WGS) entry which is preliminary data.</text>
</comment>
<protein>
    <submittedName>
        <fullName evidence="1">Uncharacterized protein</fullName>
    </submittedName>
</protein>
<keyword evidence="2" id="KW-1185">Reference proteome</keyword>
<proteinExistence type="predicted"/>
<evidence type="ECO:0000313" key="2">
    <source>
        <dbReference type="Proteomes" id="UP001642540"/>
    </source>
</evidence>
<dbReference type="EMBL" id="CAXLJM020000024">
    <property type="protein sequence ID" value="CAL8090056.1"/>
    <property type="molecule type" value="Genomic_DNA"/>
</dbReference>
<name>A0ABP1Q5H0_9HEXA</name>
<gene>
    <name evidence="1" type="ORF">ODALV1_LOCUS7540</name>
</gene>
<sequence>MDRVVTSKIKQLAMERNMEEVITMLQKFHITPLYPSLDVLQIHPCPFQWGQFEEMGQNARPVEEVTGMERRVDTTTDRNSKTARFATKSTYEPPVKIPRYNDQCFAFVGDIIKLEDLNLFMKQRSFVIPNFNQFSFDGKSIPFSVRDAQEVVDANEINLSEGSFGSNTTTTQSVDENNSVWNEYNANFHSEPLSSGDDIGLYEEYNRDRDHAPWLDEDNDFQMILNACRERHWSSPD</sequence>
<organism evidence="1 2">
    <name type="scientific">Orchesella dallaii</name>
    <dbReference type="NCBI Taxonomy" id="48710"/>
    <lineage>
        <taxon>Eukaryota</taxon>
        <taxon>Metazoa</taxon>
        <taxon>Ecdysozoa</taxon>
        <taxon>Arthropoda</taxon>
        <taxon>Hexapoda</taxon>
        <taxon>Collembola</taxon>
        <taxon>Entomobryomorpha</taxon>
        <taxon>Entomobryoidea</taxon>
        <taxon>Orchesellidae</taxon>
        <taxon>Orchesellinae</taxon>
        <taxon>Orchesella</taxon>
    </lineage>
</organism>
<evidence type="ECO:0000313" key="1">
    <source>
        <dbReference type="EMBL" id="CAL8090056.1"/>
    </source>
</evidence>
<accession>A0ABP1Q5H0</accession>
<reference evidence="1 2" key="1">
    <citation type="submission" date="2024-08" db="EMBL/GenBank/DDBJ databases">
        <authorList>
            <person name="Cucini C."/>
            <person name="Frati F."/>
        </authorList>
    </citation>
    <scope>NUCLEOTIDE SEQUENCE [LARGE SCALE GENOMIC DNA]</scope>
</reference>
<dbReference type="Proteomes" id="UP001642540">
    <property type="component" value="Unassembled WGS sequence"/>
</dbReference>